<dbReference type="PANTHER" id="PTHR32022">
    <property type="entry name" value="D-GLUTAMATE CYCLASE, MITOCHONDRIAL"/>
    <property type="match status" value="1"/>
</dbReference>
<dbReference type="KEGG" id="hbh:E4T21_01260"/>
<dbReference type="RefSeq" id="WP_149282814.1">
    <property type="nucleotide sequence ID" value="NZ_CP038437.2"/>
</dbReference>
<keyword evidence="5" id="KW-1185">Reference proteome</keyword>
<reference evidence="4" key="1">
    <citation type="submission" date="2021-02" db="EMBL/GenBank/DDBJ databases">
        <title>Strain Y2R2, a novel species of the genus Halomonas.</title>
        <authorList>
            <person name="Huang H."/>
        </authorList>
    </citation>
    <scope>NUCLEOTIDE SEQUENCE</scope>
    <source>
        <strain evidence="4">Y2R2</strain>
    </source>
</reference>
<dbReference type="InterPro" id="IPR009906">
    <property type="entry name" value="D-Glu_cyclase"/>
</dbReference>
<sequence>MAELALNATSTPQQARRLIRDGHWQQHTSGLAAGHAQANLVILPEAQADDFLRFCQANPKPCPVLDVTAPGDPYPRSLGDDIDLRYDLPTYRVYRDGKLSEERHDITDLWRDDFVAFSIGCSFSFEEALIAEGLEVRHISERRNVPMYRTNIPLIGSRLFGGEMVVSMRPFTAAQAIRAIQITSDMPRVHGAPIHLGDPAQIGISDLQQPDFGDSPVIHQGEIPVFWACGVTPQLALENAALPLVITHSPGHMLITDIPNHRFKFG</sequence>
<dbReference type="SUPFAM" id="SSF160920">
    <property type="entry name" value="PSTPO5379-like"/>
    <property type="match status" value="1"/>
</dbReference>
<dbReference type="GO" id="GO:0016829">
    <property type="term" value="F:lyase activity"/>
    <property type="evidence" value="ECO:0007669"/>
    <property type="project" value="UniProtKB-KW"/>
</dbReference>
<evidence type="ECO:0000256" key="2">
    <source>
        <dbReference type="ARBA" id="ARBA00023239"/>
    </source>
</evidence>
<dbReference type="Pfam" id="PF07286">
    <property type="entry name" value="D-Glu_cyclase"/>
    <property type="match status" value="1"/>
</dbReference>
<protein>
    <recommendedName>
        <fullName evidence="3">Putative hydro-lyase E4T21_01260</fullName>
        <ecNumber evidence="3">4.2.1.-</ecNumber>
    </recommendedName>
</protein>
<dbReference type="FunFam" id="3.30.2040.10:FF:000001">
    <property type="entry name" value="D-glutamate cyclase, mitochondrial"/>
    <property type="match status" value="1"/>
</dbReference>
<evidence type="ECO:0000256" key="1">
    <source>
        <dbReference type="ARBA" id="ARBA00007896"/>
    </source>
</evidence>
<comment type="similarity">
    <text evidence="1 3">Belongs to the D-glutamate cyclase family.</text>
</comment>
<dbReference type="OrthoDB" id="149585at2"/>
<evidence type="ECO:0000313" key="4">
    <source>
        <dbReference type="EMBL" id="QEM80337.1"/>
    </source>
</evidence>
<dbReference type="Proteomes" id="UP000324285">
    <property type="component" value="Chromosome"/>
</dbReference>
<dbReference type="PIRSF" id="PIRSF029755">
    <property type="entry name" value="UCP029755"/>
    <property type="match status" value="1"/>
</dbReference>
<evidence type="ECO:0000313" key="5">
    <source>
        <dbReference type="Proteomes" id="UP000324285"/>
    </source>
</evidence>
<dbReference type="InterPro" id="IPR016938">
    <property type="entry name" value="UPF0317"/>
</dbReference>
<dbReference type="EC" id="4.2.1.-" evidence="3"/>
<organism evidence="4 5">
    <name type="scientific">Halomonas binhaiensis</name>
    <dbReference type="NCBI Taxonomy" id="2562282"/>
    <lineage>
        <taxon>Bacteria</taxon>
        <taxon>Pseudomonadati</taxon>
        <taxon>Pseudomonadota</taxon>
        <taxon>Gammaproteobacteria</taxon>
        <taxon>Oceanospirillales</taxon>
        <taxon>Halomonadaceae</taxon>
        <taxon>Halomonas</taxon>
    </lineage>
</organism>
<dbReference type="Gene3D" id="3.40.1640.10">
    <property type="entry name" value="PSTPO5379-like"/>
    <property type="match status" value="1"/>
</dbReference>
<accession>A0A5C1NE31</accession>
<dbReference type="HAMAP" id="MF_01830">
    <property type="entry name" value="Hydro_lyase"/>
    <property type="match status" value="1"/>
</dbReference>
<gene>
    <name evidence="4" type="ORF">E4T21_01260</name>
</gene>
<proteinExistence type="inferred from homology"/>
<name>A0A5C1NE31_9GAMM</name>
<dbReference type="PANTHER" id="PTHR32022:SF10">
    <property type="entry name" value="D-GLUTAMATE CYCLASE, MITOCHONDRIAL"/>
    <property type="match status" value="1"/>
</dbReference>
<dbReference type="InterPro" id="IPR038021">
    <property type="entry name" value="Putative_hydro-lyase"/>
</dbReference>
<dbReference type="EMBL" id="CP038437">
    <property type="protein sequence ID" value="QEM80337.1"/>
    <property type="molecule type" value="Genomic_DNA"/>
</dbReference>
<keyword evidence="2 3" id="KW-0456">Lyase</keyword>
<dbReference type="AlphaFoldDB" id="A0A5C1NE31"/>
<dbReference type="Gene3D" id="3.30.2040.10">
    <property type="entry name" value="PSTPO5379-like domain"/>
    <property type="match status" value="1"/>
</dbReference>
<dbReference type="NCBIfam" id="NF003969">
    <property type="entry name" value="PRK05463.1"/>
    <property type="match status" value="1"/>
</dbReference>
<evidence type="ECO:0000256" key="3">
    <source>
        <dbReference type="HAMAP-Rule" id="MF_01830"/>
    </source>
</evidence>